<dbReference type="SUPFAM" id="SSF47384">
    <property type="entry name" value="Homodimeric domain of signal transducing histidine kinase"/>
    <property type="match status" value="1"/>
</dbReference>
<gene>
    <name evidence="13" type="ORF">ACFPPD_23155</name>
</gene>
<dbReference type="InterPro" id="IPR003661">
    <property type="entry name" value="HisK_dim/P_dom"/>
</dbReference>
<dbReference type="SUPFAM" id="SSF55874">
    <property type="entry name" value="ATPase domain of HSP90 chaperone/DNA topoisomerase II/histidine kinase"/>
    <property type="match status" value="1"/>
</dbReference>
<dbReference type="PANTHER" id="PTHR45453">
    <property type="entry name" value="PHOSPHATE REGULON SENSOR PROTEIN PHOR"/>
    <property type="match status" value="1"/>
</dbReference>
<dbReference type="GO" id="GO:0005524">
    <property type="term" value="F:ATP binding"/>
    <property type="evidence" value="ECO:0007669"/>
    <property type="project" value="UniProtKB-KW"/>
</dbReference>
<keyword evidence="11" id="KW-0472">Membrane</keyword>
<dbReference type="InterPro" id="IPR050351">
    <property type="entry name" value="BphY/WalK/GraS-like"/>
</dbReference>
<evidence type="ECO:0000256" key="3">
    <source>
        <dbReference type="ARBA" id="ARBA00012438"/>
    </source>
</evidence>
<dbReference type="InterPro" id="IPR005467">
    <property type="entry name" value="His_kinase_dom"/>
</dbReference>
<evidence type="ECO:0000313" key="14">
    <source>
        <dbReference type="Proteomes" id="UP001596105"/>
    </source>
</evidence>
<evidence type="ECO:0000256" key="4">
    <source>
        <dbReference type="ARBA" id="ARBA00022553"/>
    </source>
</evidence>
<evidence type="ECO:0000256" key="5">
    <source>
        <dbReference type="ARBA" id="ARBA00022679"/>
    </source>
</evidence>
<evidence type="ECO:0000256" key="1">
    <source>
        <dbReference type="ARBA" id="ARBA00000085"/>
    </source>
</evidence>
<keyword evidence="14" id="KW-1185">Reference proteome</keyword>
<dbReference type="PRINTS" id="PR00344">
    <property type="entry name" value="BCTRLSENSOR"/>
</dbReference>
<feature type="transmembrane region" description="Helical" evidence="11">
    <location>
        <begin position="272"/>
        <end position="290"/>
    </location>
</feature>
<organism evidence="13 14">
    <name type="scientific">Cohnella suwonensis</name>
    <dbReference type="NCBI Taxonomy" id="696072"/>
    <lineage>
        <taxon>Bacteria</taxon>
        <taxon>Bacillati</taxon>
        <taxon>Bacillota</taxon>
        <taxon>Bacilli</taxon>
        <taxon>Bacillales</taxon>
        <taxon>Paenibacillaceae</taxon>
        <taxon>Cohnella</taxon>
    </lineage>
</organism>
<feature type="transmembrane region" description="Helical" evidence="11">
    <location>
        <begin position="228"/>
        <end position="245"/>
    </location>
</feature>
<dbReference type="EC" id="2.7.13.3" evidence="3"/>
<feature type="transmembrane region" description="Helical" evidence="11">
    <location>
        <begin position="12"/>
        <end position="30"/>
    </location>
</feature>
<dbReference type="InterPro" id="IPR036890">
    <property type="entry name" value="HATPase_C_sf"/>
</dbReference>
<comment type="catalytic activity">
    <reaction evidence="1">
        <text>ATP + protein L-histidine = ADP + protein N-phospho-L-histidine.</text>
        <dbReference type="EC" id="2.7.13.3"/>
    </reaction>
</comment>
<keyword evidence="7" id="KW-0418">Kinase</keyword>
<dbReference type="Pfam" id="PF02518">
    <property type="entry name" value="HATPase_c"/>
    <property type="match status" value="1"/>
</dbReference>
<feature type="transmembrane region" description="Helical" evidence="11">
    <location>
        <begin position="302"/>
        <end position="324"/>
    </location>
</feature>
<comment type="subcellular location">
    <subcellularLocation>
        <location evidence="2">Membrane</location>
    </subcellularLocation>
</comment>
<dbReference type="InterPro" id="IPR036097">
    <property type="entry name" value="HisK_dim/P_sf"/>
</dbReference>
<dbReference type="PANTHER" id="PTHR45453:SF1">
    <property type="entry name" value="PHOSPHATE REGULON SENSOR PROTEIN PHOR"/>
    <property type="match status" value="1"/>
</dbReference>
<dbReference type="EMBL" id="JBHSMH010000101">
    <property type="protein sequence ID" value="MFC5471579.1"/>
    <property type="molecule type" value="Genomic_DNA"/>
</dbReference>
<sequence length="697" mass="78899">MKKTFAERNRLFFLSILLFVAGVALVWFLFMPWESRQSSDGVPSSVIRLTEGLEKVRLNEGMQVLSDPEGSLTYAQVQVSPAKERFVPASGRTAFGLDGNTYWIRSTITNETSKDRWVLRLSNAIVDTVALYADGQRLGTDESIGAGEKLADHYWAYELALPADRPVTLYLRATTEGSMILPLELMSSSAYHGKLRAEYMLFGLYYGFVLLMAAYSFSMYVFMRNNAYLFYSLYIVCFALSQLFWNGLPQEMLGEHSSLIRLLLRTFDSYEGIFLFFFILCLWFALFFIVKVLHLNVYASSLRYVVIAIKWASPFVVLALLFHWPGFSTIAIWYELVIALLMIVTILLSVFRGNIAARYLALALIAFIGLVYPSVLYTFSLAGYNVLTHYGYQLGSVTEFIVITSALSYQTRQFEREMISAQRQMISNQEKLVRTLERWNEELEHTVGERTEKLVQSQRRRNELLQNISHDVRSPLTVVQGGIKAMMLGIQVHPGEQNKHLENLYGKVVYITRFIDDLFRLSLAEQEAAATYESTEELSMKPWVEREFVFFEEFVQNAGLQCEKEIRSDCDPFMTIDSHGMRRVLSNLVHNACKYSPANKRVRLEATIRADGVRISVEDEGQGIGAEDLNGIFDRNNRGSQSDPSTGSGLGLAIAKEIVERHGGTIAAESEPGKGSKFVVYLPADGYSRVPAESVLT</sequence>
<dbReference type="PROSITE" id="PS50109">
    <property type="entry name" value="HIS_KIN"/>
    <property type="match status" value="1"/>
</dbReference>
<dbReference type="Proteomes" id="UP001596105">
    <property type="component" value="Unassembled WGS sequence"/>
</dbReference>
<feature type="transmembrane region" description="Helical" evidence="11">
    <location>
        <begin position="330"/>
        <end position="348"/>
    </location>
</feature>
<dbReference type="Pfam" id="PF00512">
    <property type="entry name" value="HisKA"/>
    <property type="match status" value="1"/>
</dbReference>
<dbReference type="Gene3D" id="1.10.287.130">
    <property type="match status" value="1"/>
</dbReference>
<dbReference type="InterPro" id="IPR004358">
    <property type="entry name" value="Sig_transdc_His_kin-like_C"/>
</dbReference>
<reference evidence="14" key="1">
    <citation type="journal article" date="2019" name="Int. J. Syst. Evol. Microbiol.">
        <title>The Global Catalogue of Microorganisms (GCM) 10K type strain sequencing project: providing services to taxonomists for standard genome sequencing and annotation.</title>
        <authorList>
            <consortium name="The Broad Institute Genomics Platform"/>
            <consortium name="The Broad Institute Genome Sequencing Center for Infectious Disease"/>
            <person name="Wu L."/>
            <person name="Ma J."/>
        </authorList>
    </citation>
    <scope>NUCLEOTIDE SEQUENCE [LARGE SCALE GENOMIC DNA]</scope>
    <source>
        <strain evidence="14">CCUG 57113</strain>
    </source>
</reference>
<evidence type="ECO:0000256" key="10">
    <source>
        <dbReference type="SAM" id="MobiDB-lite"/>
    </source>
</evidence>
<evidence type="ECO:0000256" key="9">
    <source>
        <dbReference type="ARBA" id="ARBA00023012"/>
    </source>
</evidence>
<evidence type="ECO:0000256" key="2">
    <source>
        <dbReference type="ARBA" id="ARBA00004370"/>
    </source>
</evidence>
<keyword evidence="9" id="KW-0902">Two-component regulatory system</keyword>
<dbReference type="Pfam" id="PF07695">
    <property type="entry name" value="7TMR-DISM_7TM"/>
    <property type="match status" value="1"/>
</dbReference>
<evidence type="ECO:0000259" key="12">
    <source>
        <dbReference type="PROSITE" id="PS50109"/>
    </source>
</evidence>
<dbReference type="InterPro" id="IPR011623">
    <property type="entry name" value="7TMR_DISM_rcpt_extracell_dom1"/>
</dbReference>
<feature type="region of interest" description="Disordered" evidence="10">
    <location>
        <begin position="626"/>
        <end position="649"/>
    </location>
</feature>
<feature type="domain" description="Histidine kinase" evidence="12">
    <location>
        <begin position="467"/>
        <end position="686"/>
    </location>
</feature>
<dbReference type="Gene3D" id="3.30.565.10">
    <property type="entry name" value="Histidine kinase-like ATPase, C-terminal domain"/>
    <property type="match status" value="1"/>
</dbReference>
<dbReference type="InterPro" id="IPR003594">
    <property type="entry name" value="HATPase_dom"/>
</dbReference>
<feature type="compositionally biased region" description="Polar residues" evidence="10">
    <location>
        <begin position="638"/>
        <end position="647"/>
    </location>
</feature>
<dbReference type="Gene3D" id="2.60.40.2380">
    <property type="match status" value="1"/>
</dbReference>
<protein>
    <recommendedName>
        <fullName evidence="3">histidine kinase</fullName>
        <ecNumber evidence="3">2.7.13.3</ecNumber>
    </recommendedName>
</protein>
<keyword evidence="4" id="KW-0597">Phosphoprotein</keyword>
<comment type="caution">
    <text evidence="13">The sequence shown here is derived from an EMBL/GenBank/DDBJ whole genome shotgun (WGS) entry which is preliminary data.</text>
</comment>
<feature type="transmembrane region" description="Helical" evidence="11">
    <location>
        <begin position="360"/>
        <end position="384"/>
    </location>
</feature>
<keyword evidence="11" id="KW-0812">Transmembrane</keyword>
<keyword evidence="6" id="KW-0547">Nucleotide-binding</keyword>
<keyword evidence="11" id="KW-1133">Transmembrane helix</keyword>
<evidence type="ECO:0000256" key="7">
    <source>
        <dbReference type="ARBA" id="ARBA00022777"/>
    </source>
</evidence>
<name>A0ABW0M160_9BACL</name>
<proteinExistence type="predicted"/>
<accession>A0ABW0M160</accession>
<dbReference type="RefSeq" id="WP_378083539.1">
    <property type="nucleotide sequence ID" value="NZ_JBHSMH010000101.1"/>
</dbReference>
<dbReference type="Pfam" id="PF07696">
    <property type="entry name" value="7TMR-DISMED2"/>
    <property type="match status" value="1"/>
</dbReference>
<feature type="transmembrane region" description="Helical" evidence="11">
    <location>
        <begin position="199"/>
        <end position="221"/>
    </location>
</feature>
<keyword evidence="8 13" id="KW-0067">ATP-binding</keyword>
<evidence type="ECO:0000256" key="11">
    <source>
        <dbReference type="SAM" id="Phobius"/>
    </source>
</evidence>
<dbReference type="CDD" id="cd00082">
    <property type="entry name" value="HisKA"/>
    <property type="match status" value="1"/>
</dbReference>
<dbReference type="CDD" id="cd00075">
    <property type="entry name" value="HATPase"/>
    <property type="match status" value="1"/>
</dbReference>
<dbReference type="InterPro" id="IPR011622">
    <property type="entry name" value="7TMR_DISM_rcpt_extracell_dom2"/>
</dbReference>
<dbReference type="SMART" id="SM00387">
    <property type="entry name" value="HATPase_c"/>
    <property type="match status" value="1"/>
</dbReference>
<evidence type="ECO:0000256" key="8">
    <source>
        <dbReference type="ARBA" id="ARBA00022840"/>
    </source>
</evidence>
<evidence type="ECO:0000256" key="6">
    <source>
        <dbReference type="ARBA" id="ARBA00022741"/>
    </source>
</evidence>
<keyword evidence="5" id="KW-0808">Transferase</keyword>
<dbReference type="SMART" id="SM00388">
    <property type="entry name" value="HisKA"/>
    <property type="match status" value="1"/>
</dbReference>
<evidence type="ECO:0000313" key="13">
    <source>
        <dbReference type="EMBL" id="MFC5471579.1"/>
    </source>
</evidence>